<feature type="compositionally biased region" description="Basic residues" evidence="1">
    <location>
        <begin position="47"/>
        <end position="63"/>
    </location>
</feature>
<feature type="region of interest" description="Disordered" evidence="1">
    <location>
        <begin position="1"/>
        <end position="140"/>
    </location>
</feature>
<feature type="region of interest" description="Disordered" evidence="1">
    <location>
        <begin position="152"/>
        <end position="189"/>
    </location>
</feature>
<gene>
    <name evidence="2" type="ORF">AVDCRST_MAG72-449</name>
</gene>
<protein>
    <submittedName>
        <fullName evidence="2">Possible integral membrane protein</fullName>
    </submittedName>
</protein>
<organism evidence="2">
    <name type="scientific">uncultured Nocardioidaceae bacterium</name>
    <dbReference type="NCBI Taxonomy" id="253824"/>
    <lineage>
        <taxon>Bacteria</taxon>
        <taxon>Bacillati</taxon>
        <taxon>Actinomycetota</taxon>
        <taxon>Actinomycetes</taxon>
        <taxon>Propionibacteriales</taxon>
        <taxon>Nocardioidaceae</taxon>
        <taxon>environmental samples</taxon>
    </lineage>
</organism>
<dbReference type="EMBL" id="CADCUJ010000019">
    <property type="protein sequence ID" value="CAA9334418.1"/>
    <property type="molecule type" value="Genomic_DNA"/>
</dbReference>
<sequence length="250" mass="28266">ERDRRLPHQQEPARPPAHLGPAATSPRAAGTVHAGPRPGRSGPRDRARARRRAGAGPARRLRDRHLDAAAQPDRRHRLDRPGDRRGVDRLPARQAAEPVLHRRHQARGRRRGRLGVRRASDRRRRGGADRRGRQRHDRVRGRCAGCRDRVLRGVPAPRRGDQERRRRRSDLRPHLGVTGRRPGSRCADAERPAVVTVRRPARPGRVCWSTRCRGGRRLRHRPGAARVRLRHGDCLRGQAAADAASQRRGL</sequence>
<feature type="compositionally biased region" description="Basic and acidic residues" evidence="1">
    <location>
        <begin position="79"/>
        <end position="91"/>
    </location>
</feature>
<reference evidence="2" key="1">
    <citation type="submission" date="2020-02" db="EMBL/GenBank/DDBJ databases">
        <authorList>
            <person name="Meier V. D."/>
        </authorList>
    </citation>
    <scope>NUCLEOTIDE SEQUENCE</scope>
    <source>
        <strain evidence="2">AVDCRST_MAG72</strain>
    </source>
</reference>
<feature type="non-terminal residue" evidence="2">
    <location>
        <position position="1"/>
    </location>
</feature>
<name>A0A6J4LKK0_9ACTN</name>
<accession>A0A6J4LKK0</accession>
<feature type="non-terminal residue" evidence="2">
    <location>
        <position position="250"/>
    </location>
</feature>
<evidence type="ECO:0000256" key="1">
    <source>
        <dbReference type="SAM" id="MobiDB-lite"/>
    </source>
</evidence>
<feature type="compositionally biased region" description="Basic residues" evidence="1">
    <location>
        <begin position="101"/>
        <end position="125"/>
    </location>
</feature>
<dbReference type="AlphaFoldDB" id="A0A6J4LKK0"/>
<evidence type="ECO:0000313" key="2">
    <source>
        <dbReference type="EMBL" id="CAA9334418.1"/>
    </source>
</evidence>
<proteinExistence type="predicted"/>